<dbReference type="SUPFAM" id="SSF81321">
    <property type="entry name" value="Family A G protein-coupled receptor-like"/>
    <property type="match status" value="1"/>
</dbReference>
<feature type="transmembrane region" description="Helical" evidence="1">
    <location>
        <begin position="40"/>
        <end position="62"/>
    </location>
</feature>
<evidence type="ECO:0000313" key="2">
    <source>
        <dbReference type="EMBL" id="KAH3827105.1"/>
    </source>
</evidence>
<organism evidence="2 3">
    <name type="scientific">Dreissena polymorpha</name>
    <name type="common">Zebra mussel</name>
    <name type="synonym">Mytilus polymorpha</name>
    <dbReference type="NCBI Taxonomy" id="45954"/>
    <lineage>
        <taxon>Eukaryota</taxon>
        <taxon>Metazoa</taxon>
        <taxon>Spiralia</taxon>
        <taxon>Lophotrochozoa</taxon>
        <taxon>Mollusca</taxon>
        <taxon>Bivalvia</taxon>
        <taxon>Autobranchia</taxon>
        <taxon>Heteroconchia</taxon>
        <taxon>Euheterodonta</taxon>
        <taxon>Imparidentia</taxon>
        <taxon>Neoheterodontei</taxon>
        <taxon>Myida</taxon>
        <taxon>Dreissenoidea</taxon>
        <taxon>Dreissenidae</taxon>
        <taxon>Dreissena</taxon>
    </lineage>
</organism>
<evidence type="ECO:0000313" key="3">
    <source>
        <dbReference type="Proteomes" id="UP000828390"/>
    </source>
</evidence>
<evidence type="ECO:0000256" key="1">
    <source>
        <dbReference type="SAM" id="Phobius"/>
    </source>
</evidence>
<dbReference type="AlphaFoldDB" id="A0A9D4JW96"/>
<keyword evidence="1" id="KW-1133">Transmembrane helix</keyword>
<dbReference type="Proteomes" id="UP000828390">
    <property type="component" value="Unassembled WGS sequence"/>
</dbReference>
<proteinExistence type="predicted"/>
<keyword evidence="1" id="KW-0812">Transmembrane</keyword>
<name>A0A9D4JW96_DREPO</name>
<keyword evidence="3" id="KW-1185">Reference proteome</keyword>
<reference evidence="2" key="2">
    <citation type="submission" date="2020-11" db="EMBL/GenBank/DDBJ databases">
        <authorList>
            <person name="McCartney M.A."/>
            <person name="Auch B."/>
            <person name="Kono T."/>
            <person name="Mallez S."/>
            <person name="Becker A."/>
            <person name="Gohl D.M."/>
            <person name="Silverstein K.A.T."/>
            <person name="Koren S."/>
            <person name="Bechman K.B."/>
            <person name="Herman A."/>
            <person name="Abrahante J.E."/>
            <person name="Garbe J."/>
        </authorList>
    </citation>
    <scope>NUCLEOTIDE SEQUENCE</scope>
    <source>
        <strain evidence="2">Duluth1</strain>
        <tissue evidence="2">Whole animal</tissue>
    </source>
</reference>
<gene>
    <name evidence="2" type="ORF">DPMN_129034</name>
</gene>
<accession>A0A9D4JW96</accession>
<reference evidence="2" key="1">
    <citation type="journal article" date="2019" name="bioRxiv">
        <title>The Genome of the Zebra Mussel, Dreissena polymorpha: A Resource for Invasive Species Research.</title>
        <authorList>
            <person name="McCartney M.A."/>
            <person name="Auch B."/>
            <person name="Kono T."/>
            <person name="Mallez S."/>
            <person name="Zhang Y."/>
            <person name="Obille A."/>
            <person name="Becker A."/>
            <person name="Abrahante J.E."/>
            <person name="Garbe J."/>
            <person name="Badalamenti J.P."/>
            <person name="Herman A."/>
            <person name="Mangelson H."/>
            <person name="Liachko I."/>
            <person name="Sullivan S."/>
            <person name="Sone E.D."/>
            <person name="Koren S."/>
            <person name="Silverstein K.A.T."/>
            <person name="Beckman K.B."/>
            <person name="Gohl D.M."/>
        </authorList>
    </citation>
    <scope>NUCLEOTIDE SEQUENCE</scope>
    <source>
        <strain evidence="2">Duluth1</strain>
        <tissue evidence="2">Whole animal</tissue>
    </source>
</reference>
<sequence length="100" mass="11173">MMPERTVSNVSDNAVSAYVTSTPGDALTIETTEVWRTLMAVYLGAILFLSLTFNGTLCMLFYKKTHLLSVSNCFVLNLIVCQLCKYYVNCVCSRLTMLVL</sequence>
<comment type="caution">
    <text evidence="2">The sequence shown here is derived from an EMBL/GenBank/DDBJ whole genome shotgun (WGS) entry which is preliminary data.</text>
</comment>
<keyword evidence="1" id="KW-0472">Membrane</keyword>
<protein>
    <submittedName>
        <fullName evidence="2">Uncharacterized protein</fullName>
    </submittedName>
</protein>
<dbReference type="EMBL" id="JAIWYP010000005">
    <property type="protein sequence ID" value="KAH3827105.1"/>
    <property type="molecule type" value="Genomic_DNA"/>
</dbReference>
<dbReference type="Gene3D" id="1.20.1070.10">
    <property type="entry name" value="Rhodopsin 7-helix transmembrane proteins"/>
    <property type="match status" value="1"/>
</dbReference>